<dbReference type="STRING" id="3068.D8U4P2"/>
<evidence type="ECO:0000256" key="2">
    <source>
        <dbReference type="ARBA" id="ARBA00022490"/>
    </source>
</evidence>
<dbReference type="GO" id="GO:0005737">
    <property type="term" value="C:cytoplasm"/>
    <property type="evidence" value="ECO:0007669"/>
    <property type="project" value="UniProtKB-SubCell"/>
</dbReference>
<dbReference type="HAMAP" id="MF_00039">
    <property type="entry name" value="Adenylate_kinase_AK6"/>
    <property type="match status" value="1"/>
</dbReference>
<organism evidence="12">
    <name type="scientific">Volvox carteri f. nagariensis</name>
    <dbReference type="NCBI Taxonomy" id="3068"/>
    <lineage>
        <taxon>Eukaryota</taxon>
        <taxon>Viridiplantae</taxon>
        <taxon>Chlorophyta</taxon>
        <taxon>core chlorophytes</taxon>
        <taxon>Chlorophyceae</taxon>
        <taxon>CS clade</taxon>
        <taxon>Chlamydomonadales</taxon>
        <taxon>Volvocaceae</taxon>
        <taxon>Volvox</taxon>
    </lineage>
</organism>
<keyword evidence="9 10" id="KW-0539">Nucleus</keyword>
<evidence type="ECO:0000256" key="1">
    <source>
        <dbReference type="ARBA" id="ARBA00000582"/>
    </source>
</evidence>
<evidence type="ECO:0000256" key="6">
    <source>
        <dbReference type="ARBA" id="ARBA00022741"/>
    </source>
</evidence>
<keyword evidence="4 10" id="KW-0698">rRNA processing</keyword>
<dbReference type="GO" id="GO:0004017">
    <property type="term" value="F:AMP kinase activity"/>
    <property type="evidence" value="ECO:0007669"/>
    <property type="project" value="UniProtKB-UniRule"/>
</dbReference>
<evidence type="ECO:0000256" key="8">
    <source>
        <dbReference type="ARBA" id="ARBA00022840"/>
    </source>
</evidence>
<feature type="binding site" evidence="10">
    <location>
        <position position="17"/>
    </location>
    <ligand>
        <name>ATP</name>
        <dbReference type="ChEBI" id="CHEBI:30616"/>
    </ligand>
</feature>
<feature type="binding site" evidence="10">
    <location>
        <position position="15"/>
    </location>
    <ligand>
        <name>ATP</name>
        <dbReference type="ChEBI" id="CHEBI:30616"/>
    </ligand>
</feature>
<evidence type="ECO:0000313" key="12">
    <source>
        <dbReference type="Proteomes" id="UP000001058"/>
    </source>
</evidence>
<dbReference type="OrthoDB" id="10251185at2759"/>
<dbReference type="PANTHER" id="PTHR12595:SF0">
    <property type="entry name" value="ADENYLATE KINASE ISOENZYME 6"/>
    <property type="match status" value="1"/>
</dbReference>
<dbReference type="FunFam" id="3.40.50.300:FF:000372">
    <property type="entry name" value="Adenylate kinase isoenzyme 6 homolog"/>
    <property type="match status" value="1"/>
</dbReference>
<feature type="region of interest" description="NMPbind" evidence="10">
    <location>
        <begin position="35"/>
        <end position="58"/>
    </location>
</feature>
<evidence type="ECO:0000256" key="4">
    <source>
        <dbReference type="ARBA" id="ARBA00022552"/>
    </source>
</evidence>
<comment type="subcellular location">
    <subcellularLocation>
        <location evidence="10">Cytoplasm</location>
    </subcellularLocation>
    <subcellularLocation>
        <location evidence="10">Nucleus</location>
    </subcellularLocation>
</comment>
<proteinExistence type="inferred from homology"/>
<keyword evidence="7 10" id="KW-0418">Kinase</keyword>
<dbReference type="GeneID" id="9616163"/>
<dbReference type="EMBL" id="GL378358">
    <property type="protein sequence ID" value="EFJ45310.1"/>
    <property type="molecule type" value="Genomic_DNA"/>
</dbReference>
<dbReference type="Proteomes" id="UP000001058">
    <property type="component" value="Unassembled WGS sequence"/>
</dbReference>
<keyword evidence="5 10" id="KW-0808">Transferase</keyword>
<dbReference type="GO" id="GO:0016887">
    <property type="term" value="F:ATP hydrolysis activity"/>
    <property type="evidence" value="ECO:0007669"/>
    <property type="project" value="UniProtKB-UniRule"/>
</dbReference>
<reference evidence="11 12" key="1">
    <citation type="journal article" date="2010" name="Science">
        <title>Genomic analysis of organismal complexity in the multicellular green alga Volvox carteri.</title>
        <authorList>
            <person name="Prochnik S.E."/>
            <person name="Umen J."/>
            <person name="Nedelcu A.M."/>
            <person name="Hallmann A."/>
            <person name="Miller S.M."/>
            <person name="Nishii I."/>
            <person name="Ferris P."/>
            <person name="Kuo A."/>
            <person name="Mitros T."/>
            <person name="Fritz-Laylin L.K."/>
            <person name="Hellsten U."/>
            <person name="Chapman J."/>
            <person name="Simakov O."/>
            <person name="Rensing S.A."/>
            <person name="Terry A."/>
            <person name="Pangilinan J."/>
            <person name="Kapitonov V."/>
            <person name="Jurka J."/>
            <person name="Salamov A."/>
            <person name="Shapiro H."/>
            <person name="Schmutz J."/>
            <person name="Grimwood J."/>
            <person name="Lindquist E."/>
            <person name="Lucas S."/>
            <person name="Grigoriev I.V."/>
            <person name="Schmitt R."/>
            <person name="Kirk D."/>
            <person name="Rokhsar D.S."/>
        </authorList>
    </citation>
    <scope>NUCLEOTIDE SEQUENCE [LARGE SCALE GENOMIC DNA]</scope>
    <source>
        <strain evidence="12">f. Nagariensis / Eve</strain>
    </source>
</reference>
<dbReference type="Gene3D" id="3.40.50.300">
    <property type="entry name" value="P-loop containing nucleotide triphosphate hydrolases"/>
    <property type="match status" value="1"/>
</dbReference>
<feature type="binding site" evidence="10">
    <location>
        <position position="19"/>
    </location>
    <ligand>
        <name>ATP</name>
        <dbReference type="ChEBI" id="CHEBI:30616"/>
    </ligand>
</feature>
<gene>
    <name evidence="11" type="ORF">VOLCADRAFT_63953</name>
</gene>
<comment type="catalytic activity">
    <reaction evidence="10">
        <text>ATP + H2O = ADP + phosphate + H(+)</text>
        <dbReference type="Rhea" id="RHEA:13065"/>
        <dbReference type="ChEBI" id="CHEBI:15377"/>
        <dbReference type="ChEBI" id="CHEBI:15378"/>
        <dbReference type="ChEBI" id="CHEBI:30616"/>
        <dbReference type="ChEBI" id="CHEBI:43474"/>
        <dbReference type="ChEBI" id="CHEBI:456216"/>
    </reaction>
</comment>
<keyword evidence="6 10" id="KW-0547">Nucleotide-binding</keyword>
<dbReference type="PANTHER" id="PTHR12595">
    <property type="entry name" value="POS9-ACTIVATING FACTOR FAP7-RELATED"/>
    <property type="match status" value="1"/>
</dbReference>
<comment type="catalytic activity">
    <reaction evidence="1 10">
        <text>AMP + ATP = 2 ADP</text>
        <dbReference type="Rhea" id="RHEA:12973"/>
        <dbReference type="ChEBI" id="CHEBI:30616"/>
        <dbReference type="ChEBI" id="CHEBI:456215"/>
        <dbReference type="ChEBI" id="CHEBI:456216"/>
        <dbReference type="EC" id="2.7.4.3"/>
    </reaction>
</comment>
<sequence length="186" mass="20806">MNRSRPNILITGTPGTGKTTTSELVARELGFRHINVGEWVREKGLHSGWNQEFECFDLDEDKVCDALEDLMAEGGNVVDHHGCDFFPERWFDLVAVLQTNNTELYDRLQKRGYSAQKISENVECEIMLVVLEEASESYRPEIVKPLSSDNTDDLERNVGLIVGWVRGMIGAAAAGAAAGQQQHQQR</sequence>
<protein>
    <recommendedName>
        <fullName evidence="10">Adenylate kinase isoenzyme 6 homolog</fullName>
        <shortName evidence="10">AK6</shortName>
        <ecNumber evidence="10">2.7.4.3</ecNumber>
    </recommendedName>
    <alternativeName>
        <fullName evidence="10">Dual activity adenylate kinase/ATPase</fullName>
        <shortName evidence="10">AK/ATPase</shortName>
    </alternativeName>
</protein>
<evidence type="ECO:0000256" key="9">
    <source>
        <dbReference type="ARBA" id="ARBA00023242"/>
    </source>
</evidence>
<keyword evidence="2 10" id="KW-0963">Cytoplasm</keyword>
<dbReference type="GO" id="GO:0005634">
    <property type="term" value="C:nucleus"/>
    <property type="evidence" value="ECO:0007669"/>
    <property type="project" value="UniProtKB-SubCell"/>
</dbReference>
<evidence type="ECO:0000256" key="5">
    <source>
        <dbReference type="ARBA" id="ARBA00022679"/>
    </source>
</evidence>
<dbReference type="InterPro" id="IPR020618">
    <property type="entry name" value="Adenyl_kinase_AK6"/>
</dbReference>
<comment type="similarity">
    <text evidence="10">Belongs to the adenylate kinase family. AK6 subfamily.</text>
</comment>
<evidence type="ECO:0000256" key="3">
    <source>
        <dbReference type="ARBA" id="ARBA00022517"/>
    </source>
</evidence>
<dbReference type="GO" id="GO:0005524">
    <property type="term" value="F:ATP binding"/>
    <property type="evidence" value="ECO:0007669"/>
    <property type="project" value="UniProtKB-KW"/>
</dbReference>
<feature type="binding site" evidence="10">
    <location>
        <position position="20"/>
    </location>
    <ligand>
        <name>ATP</name>
        <dbReference type="ChEBI" id="CHEBI:30616"/>
    </ligand>
</feature>
<dbReference type="InterPro" id="IPR027417">
    <property type="entry name" value="P-loop_NTPase"/>
</dbReference>
<evidence type="ECO:0000256" key="10">
    <source>
        <dbReference type="HAMAP-Rule" id="MF_03173"/>
    </source>
</evidence>
<feature type="binding site" evidence="10">
    <location>
        <position position="111"/>
    </location>
    <ligand>
        <name>ATP</name>
        <dbReference type="ChEBI" id="CHEBI:30616"/>
    </ligand>
</feature>
<comment type="function">
    <text evidence="10">Broad-specificity nucleoside monophosphate (NMP) kinase that catalyzes the reversible transfer of the terminal phosphate group between nucleoside triphosphates and monophosphates. Has also ATPase activity. Involved in the late cytoplasmic maturation steps of the 40S ribosomal particles, specifically 18S rRNA maturation. While NMP activity is not required for ribosome maturation, ATPase activity is. Associates transiently with small ribosomal subunit protein uS11. ATP hydrolysis breaks the interaction with uS11. May temporarily remove uS11 from the ribosome to enable a conformational change of the ribosomal RNA that is needed for the final maturation step of the small ribosomal subunit. Its NMP activity may have a role in nuclear energy homeostasis.</text>
</comment>
<keyword evidence="3 10" id="KW-0690">Ribosome biogenesis</keyword>
<dbReference type="Pfam" id="PF13238">
    <property type="entry name" value="AAA_18"/>
    <property type="match status" value="1"/>
</dbReference>
<dbReference type="SUPFAM" id="SSF52540">
    <property type="entry name" value="P-loop containing nucleoside triphosphate hydrolases"/>
    <property type="match status" value="1"/>
</dbReference>
<accession>D8U4P2</accession>
<feature type="binding site" evidence="10">
    <location>
        <position position="18"/>
    </location>
    <ligand>
        <name>ATP</name>
        <dbReference type="ChEBI" id="CHEBI:30616"/>
    </ligand>
</feature>
<dbReference type="eggNOG" id="KOG3347">
    <property type="taxonomic scope" value="Eukaryota"/>
</dbReference>
<dbReference type="InParanoid" id="D8U4P2"/>
<dbReference type="AlphaFoldDB" id="D8U4P2"/>
<keyword evidence="12" id="KW-1185">Reference proteome</keyword>
<evidence type="ECO:0000313" key="11">
    <source>
        <dbReference type="EMBL" id="EFJ45310.1"/>
    </source>
</evidence>
<comment type="subunit">
    <text evidence="10">Interacts with small ribosomal subunit protein uS11. Not a structural component of 43S pre-ribosomes, but transiently interacts with them by binding to uS11.</text>
</comment>
<name>D8U4P2_VOLCA</name>
<comment type="caution">
    <text evidence="10">Lacks conserved residue(s) required for the propagation of feature annotation.</text>
</comment>
<keyword evidence="8 10" id="KW-0067">ATP-binding</keyword>
<feature type="region of interest" description="LID" evidence="10">
    <location>
        <begin position="110"/>
        <end position="120"/>
    </location>
</feature>
<dbReference type="FunCoup" id="D8U4P2">
    <property type="interactions" value="1495"/>
</dbReference>
<dbReference type="GO" id="GO:0042274">
    <property type="term" value="P:ribosomal small subunit biogenesis"/>
    <property type="evidence" value="ECO:0007669"/>
    <property type="project" value="UniProtKB-UniRule"/>
</dbReference>
<dbReference type="KEGG" id="vcn:VOLCADRAFT_63953"/>
<dbReference type="GO" id="GO:0006364">
    <property type="term" value="P:rRNA processing"/>
    <property type="evidence" value="ECO:0007669"/>
    <property type="project" value="UniProtKB-KW"/>
</dbReference>
<evidence type="ECO:0000256" key="7">
    <source>
        <dbReference type="ARBA" id="ARBA00022777"/>
    </source>
</evidence>
<dbReference type="RefSeq" id="XP_002953686.1">
    <property type="nucleotide sequence ID" value="XM_002953640.1"/>
</dbReference>
<dbReference type="EC" id="2.7.4.3" evidence="10"/>